<keyword evidence="1" id="KW-1133">Transmembrane helix</keyword>
<sequence>MNSLRKLSVLIEEYTNIRNFVVMLVLFVLVTGTMEVCPFGSIHLRNISNGVGMLDMLSGGYSSSLVYSMFERIGEAGRIGYAQLLGLDIVFALVYMCLLSLLTTLLLRGSGIGKQWILLNLLPVARSGLDLLENGLLLTLLFSYPVRLELLVNIASTITIAKWVVYFIILALLAVLGIYAAIRKIVVRTRSRATPGA</sequence>
<feature type="transmembrane region" description="Helical" evidence="1">
    <location>
        <begin position="20"/>
        <end position="39"/>
    </location>
</feature>
<keyword evidence="1" id="KW-0812">Transmembrane</keyword>
<gene>
    <name evidence="2" type="ORF">ADN00_09050</name>
</gene>
<dbReference type="EMBL" id="LGCL01000023">
    <property type="protein sequence ID" value="KPL77274.1"/>
    <property type="molecule type" value="Genomic_DNA"/>
</dbReference>
<feature type="transmembrane region" description="Helical" evidence="1">
    <location>
        <begin position="163"/>
        <end position="182"/>
    </location>
</feature>
<evidence type="ECO:0000313" key="2">
    <source>
        <dbReference type="EMBL" id="KPL77274.1"/>
    </source>
</evidence>
<feature type="transmembrane region" description="Helical" evidence="1">
    <location>
        <begin position="82"/>
        <end position="107"/>
    </location>
</feature>
<dbReference type="Proteomes" id="UP000050417">
    <property type="component" value="Unassembled WGS sequence"/>
</dbReference>
<organism evidence="2 3">
    <name type="scientific">Ornatilinea apprima</name>
    <dbReference type="NCBI Taxonomy" id="1134406"/>
    <lineage>
        <taxon>Bacteria</taxon>
        <taxon>Bacillati</taxon>
        <taxon>Chloroflexota</taxon>
        <taxon>Anaerolineae</taxon>
        <taxon>Anaerolineales</taxon>
        <taxon>Anaerolineaceae</taxon>
        <taxon>Ornatilinea</taxon>
    </lineage>
</organism>
<evidence type="ECO:0000313" key="3">
    <source>
        <dbReference type="Proteomes" id="UP000050417"/>
    </source>
</evidence>
<proteinExistence type="predicted"/>
<keyword evidence="3" id="KW-1185">Reference proteome</keyword>
<evidence type="ECO:0000256" key="1">
    <source>
        <dbReference type="SAM" id="Phobius"/>
    </source>
</evidence>
<name>A0A0N8GN70_9CHLR</name>
<keyword evidence="1" id="KW-0472">Membrane</keyword>
<dbReference type="AlphaFoldDB" id="A0A0N8GN70"/>
<dbReference type="STRING" id="1134406.ADN00_09050"/>
<feature type="transmembrane region" description="Helical" evidence="1">
    <location>
        <begin position="51"/>
        <end position="70"/>
    </location>
</feature>
<reference evidence="2 3" key="1">
    <citation type="submission" date="2015-07" db="EMBL/GenBank/DDBJ databases">
        <title>Genome sequence of Ornatilinea apprima DSM 23815.</title>
        <authorList>
            <person name="Hemp J."/>
            <person name="Ward L.M."/>
            <person name="Pace L.A."/>
            <person name="Fischer W.W."/>
        </authorList>
    </citation>
    <scope>NUCLEOTIDE SEQUENCE [LARGE SCALE GENOMIC DNA]</scope>
    <source>
        <strain evidence="2 3">P3M-1</strain>
    </source>
</reference>
<comment type="caution">
    <text evidence="2">The sequence shown here is derived from an EMBL/GenBank/DDBJ whole genome shotgun (WGS) entry which is preliminary data.</text>
</comment>
<protein>
    <submittedName>
        <fullName evidence="2">Uncharacterized protein</fullName>
    </submittedName>
</protein>
<accession>A0A0N8GN70</accession>
<dbReference type="RefSeq" id="WP_075062674.1">
    <property type="nucleotide sequence ID" value="NZ_LGCL01000023.1"/>
</dbReference>